<dbReference type="Proteomes" id="UP000243459">
    <property type="component" value="Chromosome 6"/>
</dbReference>
<feature type="region of interest" description="Disordered" evidence="5">
    <location>
        <begin position="192"/>
        <end position="217"/>
    </location>
</feature>
<feature type="domain" description="HMA" evidence="6">
    <location>
        <begin position="1"/>
        <end position="58"/>
    </location>
</feature>
<accession>A0A5P1EL06</accession>
<proteinExistence type="inferred from homology"/>
<organism evidence="7 8">
    <name type="scientific">Asparagus officinalis</name>
    <name type="common">Garden asparagus</name>
    <dbReference type="NCBI Taxonomy" id="4686"/>
    <lineage>
        <taxon>Eukaryota</taxon>
        <taxon>Viridiplantae</taxon>
        <taxon>Streptophyta</taxon>
        <taxon>Embryophyta</taxon>
        <taxon>Tracheophyta</taxon>
        <taxon>Spermatophyta</taxon>
        <taxon>Magnoliopsida</taxon>
        <taxon>Liliopsida</taxon>
        <taxon>Asparagales</taxon>
        <taxon>Asparagaceae</taxon>
        <taxon>Asparagoideae</taxon>
        <taxon>Asparagus</taxon>
    </lineage>
</organism>
<dbReference type="PANTHER" id="PTHR45868:SF93">
    <property type="entry name" value="OS12G0144600 PROTEIN"/>
    <property type="match status" value="1"/>
</dbReference>
<dbReference type="AlphaFoldDB" id="A0A5P1EL06"/>
<keyword evidence="3" id="KW-0449">Lipoprotein</keyword>
<evidence type="ECO:0000259" key="6">
    <source>
        <dbReference type="PROSITE" id="PS50846"/>
    </source>
</evidence>
<dbReference type="EMBL" id="CM007386">
    <property type="protein sequence ID" value="ONK66363.1"/>
    <property type="molecule type" value="Genomic_DNA"/>
</dbReference>
<feature type="compositionally biased region" description="Low complexity" evidence="5">
    <location>
        <begin position="63"/>
        <end position="122"/>
    </location>
</feature>
<reference evidence="8" key="1">
    <citation type="journal article" date="2017" name="Nat. Commun.">
        <title>The asparagus genome sheds light on the origin and evolution of a young Y chromosome.</title>
        <authorList>
            <person name="Harkess A."/>
            <person name="Zhou J."/>
            <person name="Xu C."/>
            <person name="Bowers J.E."/>
            <person name="Van der Hulst R."/>
            <person name="Ayyampalayam S."/>
            <person name="Mercati F."/>
            <person name="Riccardi P."/>
            <person name="McKain M.R."/>
            <person name="Kakrana A."/>
            <person name="Tang H."/>
            <person name="Ray J."/>
            <person name="Groenendijk J."/>
            <person name="Arikit S."/>
            <person name="Mathioni S.M."/>
            <person name="Nakano M."/>
            <person name="Shan H."/>
            <person name="Telgmann-Rauber A."/>
            <person name="Kanno A."/>
            <person name="Yue Z."/>
            <person name="Chen H."/>
            <person name="Li W."/>
            <person name="Chen Y."/>
            <person name="Xu X."/>
            <person name="Zhang Y."/>
            <person name="Luo S."/>
            <person name="Chen H."/>
            <person name="Gao J."/>
            <person name="Mao Z."/>
            <person name="Pires J.C."/>
            <person name="Luo M."/>
            <person name="Kudrna D."/>
            <person name="Wing R.A."/>
            <person name="Meyers B.C."/>
            <person name="Yi K."/>
            <person name="Kong H."/>
            <person name="Lavrijsen P."/>
            <person name="Sunseri F."/>
            <person name="Falavigna A."/>
            <person name="Ye Y."/>
            <person name="Leebens-Mack J.H."/>
            <person name="Chen G."/>
        </authorList>
    </citation>
    <scope>NUCLEOTIDE SEQUENCE [LARGE SCALE GENOMIC DNA]</scope>
    <source>
        <strain evidence="8">cv. DH0086</strain>
    </source>
</reference>
<dbReference type="GO" id="GO:0046872">
    <property type="term" value="F:metal ion binding"/>
    <property type="evidence" value="ECO:0007669"/>
    <property type="project" value="UniProtKB-KW"/>
</dbReference>
<dbReference type="SUPFAM" id="SSF55008">
    <property type="entry name" value="HMA, heavy metal-associated domain"/>
    <property type="match status" value="1"/>
</dbReference>
<evidence type="ECO:0000256" key="5">
    <source>
        <dbReference type="SAM" id="MobiDB-lite"/>
    </source>
</evidence>
<dbReference type="Pfam" id="PF00403">
    <property type="entry name" value="HMA"/>
    <property type="match status" value="1"/>
</dbReference>
<evidence type="ECO:0000313" key="8">
    <source>
        <dbReference type="Proteomes" id="UP000243459"/>
    </source>
</evidence>
<name>A0A5P1EL06_ASPOF</name>
<protein>
    <recommendedName>
        <fullName evidence="6">HMA domain-containing protein</fullName>
    </recommendedName>
</protein>
<comment type="similarity">
    <text evidence="4">Belongs to the HIPP family.</text>
</comment>
<dbReference type="PROSITE" id="PS50846">
    <property type="entry name" value="HMA_2"/>
    <property type="match status" value="1"/>
</dbReference>
<evidence type="ECO:0000256" key="2">
    <source>
        <dbReference type="ARBA" id="ARBA00022723"/>
    </source>
</evidence>
<keyword evidence="3" id="KW-0636">Prenylation</keyword>
<evidence type="ECO:0000256" key="1">
    <source>
        <dbReference type="ARBA" id="ARBA00022481"/>
    </source>
</evidence>
<dbReference type="CDD" id="cd00371">
    <property type="entry name" value="HMA"/>
    <property type="match status" value="1"/>
</dbReference>
<dbReference type="PANTHER" id="PTHR45868">
    <property type="entry name" value="HEAVY METAL-ASSOCIATED ISOPRENYLATED PLANT PROTEIN 33-RELATED"/>
    <property type="match status" value="1"/>
</dbReference>
<dbReference type="InterPro" id="IPR036163">
    <property type="entry name" value="HMA_dom_sf"/>
</dbReference>
<dbReference type="InterPro" id="IPR006121">
    <property type="entry name" value="HMA_dom"/>
</dbReference>
<keyword evidence="2" id="KW-0479">Metal-binding</keyword>
<feature type="compositionally biased region" description="Acidic residues" evidence="5">
    <location>
        <begin position="136"/>
        <end position="153"/>
    </location>
</feature>
<feature type="compositionally biased region" description="Polar residues" evidence="5">
    <location>
        <begin position="33"/>
        <end position="46"/>
    </location>
</feature>
<sequence>MSSEGNALFSHHSRKKEPPGDRVYSVSIDLENQKVTVSGTVDSSTLIKKLTKSGKHAVLLSSQKSNNPAQQKPNQAQNQQKAPHPNALKNTNNNSNKNTTNNKNNNNKGQQQGKQGSLSGLSAFKAQPNNLPSFSSDEEDLLDEDDYDDEDDDDEEMRLINEKMKQINMMRQANNAAAQAVANAKKNASNIAGQKKVGPGPNQPKAHSGIHGMMGPGMNGMPPLNGGHQAMMGLGAHHHPPPSMMMNMRGGPTNNMNNNHNTMMMVNDQRYMQAMQPQMMYHRSPPISPYSVYYNNQYYNQAPYYSNQPSESSSDISHIFSDENANSCGIM</sequence>
<evidence type="ECO:0000256" key="3">
    <source>
        <dbReference type="ARBA" id="ARBA00023289"/>
    </source>
</evidence>
<dbReference type="Gramene" id="ONK66363">
    <property type="protein sequence ID" value="ONK66363"/>
    <property type="gene ID" value="A4U43_C06F6950"/>
</dbReference>
<keyword evidence="8" id="KW-1185">Reference proteome</keyword>
<evidence type="ECO:0000256" key="4">
    <source>
        <dbReference type="ARBA" id="ARBA00024045"/>
    </source>
</evidence>
<keyword evidence="1" id="KW-0488">Methylation</keyword>
<dbReference type="Gene3D" id="3.30.70.100">
    <property type="match status" value="1"/>
</dbReference>
<feature type="region of interest" description="Disordered" evidence="5">
    <location>
        <begin position="1"/>
        <end position="153"/>
    </location>
</feature>
<gene>
    <name evidence="7" type="ORF">A4U43_C06F6950</name>
</gene>
<evidence type="ECO:0000313" key="7">
    <source>
        <dbReference type="EMBL" id="ONK66363.1"/>
    </source>
</evidence>
<dbReference type="OMA" id="GGPSMMM"/>